<accession>A0A1J8QLZ8</accession>
<evidence type="ECO:0000256" key="7">
    <source>
        <dbReference type="ARBA" id="ARBA00023136"/>
    </source>
</evidence>
<evidence type="ECO:0000313" key="10">
    <source>
        <dbReference type="EMBL" id="OJA14585.1"/>
    </source>
</evidence>
<dbReference type="GO" id="GO:0005254">
    <property type="term" value="F:chloride channel activity"/>
    <property type="evidence" value="ECO:0007669"/>
    <property type="project" value="InterPro"/>
</dbReference>
<evidence type="ECO:0000256" key="1">
    <source>
        <dbReference type="ARBA" id="ARBA00004651"/>
    </source>
</evidence>
<comment type="subcellular location">
    <subcellularLocation>
        <location evidence="1">Cell membrane</location>
        <topology evidence="1">Multi-pass membrane protein</topology>
    </subcellularLocation>
</comment>
<keyword evidence="3" id="KW-1003">Cell membrane</keyword>
<comment type="caution">
    <text evidence="10">The sequence shown here is derived from an EMBL/GenBank/DDBJ whole genome shotgun (WGS) entry which is preliminary data.</text>
</comment>
<evidence type="ECO:0000256" key="9">
    <source>
        <dbReference type="SAM" id="Phobius"/>
    </source>
</evidence>
<keyword evidence="5 9" id="KW-1133">Transmembrane helix</keyword>
<proteinExistence type="predicted"/>
<evidence type="ECO:0000256" key="5">
    <source>
        <dbReference type="ARBA" id="ARBA00022989"/>
    </source>
</evidence>
<dbReference type="EMBL" id="LVVM01003576">
    <property type="protein sequence ID" value="OJA14585.1"/>
    <property type="molecule type" value="Genomic_DNA"/>
</dbReference>
<name>A0A1J8QLZ8_9AGAM</name>
<evidence type="ECO:0000256" key="2">
    <source>
        <dbReference type="ARBA" id="ARBA00022448"/>
    </source>
</evidence>
<feature type="transmembrane region" description="Helical" evidence="9">
    <location>
        <begin position="343"/>
        <end position="362"/>
    </location>
</feature>
<evidence type="ECO:0000313" key="11">
    <source>
        <dbReference type="Proteomes" id="UP000183567"/>
    </source>
</evidence>
<organism evidence="10 11">
    <name type="scientific">Rhizopogon vesiculosus</name>
    <dbReference type="NCBI Taxonomy" id="180088"/>
    <lineage>
        <taxon>Eukaryota</taxon>
        <taxon>Fungi</taxon>
        <taxon>Dikarya</taxon>
        <taxon>Basidiomycota</taxon>
        <taxon>Agaricomycotina</taxon>
        <taxon>Agaricomycetes</taxon>
        <taxon>Agaricomycetidae</taxon>
        <taxon>Boletales</taxon>
        <taxon>Suillineae</taxon>
        <taxon>Rhizopogonaceae</taxon>
        <taxon>Rhizopogon</taxon>
    </lineage>
</organism>
<protein>
    <submittedName>
        <fullName evidence="10">Uncharacterized protein</fullName>
    </submittedName>
</protein>
<sequence>MLPLSSSRRTGTPDYNRDLNASYTSSGWSSFAHAALATALFRCWHILIFFGLWSTAICVISHNVYNLALQPTLITVFGTVLGFVISYRTTSGFERYNEGRRLWAQIVLGSRTFARTVWLHVPGTHVMSVSQLYFVMVNLLLDDVYPDKPPTGEQTKDEQKAENKAKTLVEKKSIVNLLEAFAVAVKHYLRGEDSIFYKDLYHLVKFLPAYALPPTIPSVVDLNEKRDSSGEEGPCDFLLPAMIPPKHSFFHLFPFSVRMPTGVDVRKETEARQRAMIPYRRGGSSYNIPLEISLYLSSYISALQLRKTVDVPTINLLLAALGQLVDALTGLERILTTPLPFSYCIHLWLVTLVYCLALPFQVWSSLKWLTIPATVLASFIFFGFLVAGEEIENPFGYDKNDLNMDHFVHDIIRKELRAITAMPMPDPGEWAFSSQNDFLFSKSDQDERVQPSEWVRRGVPKMRDSLKVQ</sequence>
<evidence type="ECO:0000256" key="3">
    <source>
        <dbReference type="ARBA" id="ARBA00022475"/>
    </source>
</evidence>
<keyword evidence="2" id="KW-0813">Transport</keyword>
<dbReference type="Pfam" id="PF25539">
    <property type="entry name" value="Bestrophin_2"/>
    <property type="match status" value="2"/>
</dbReference>
<dbReference type="OrthoDB" id="1368at2759"/>
<keyword evidence="11" id="KW-1185">Reference proteome</keyword>
<feature type="compositionally biased region" description="Basic and acidic residues" evidence="8">
    <location>
        <begin position="443"/>
        <end position="469"/>
    </location>
</feature>
<dbReference type="InterPro" id="IPR044669">
    <property type="entry name" value="YneE/VCCN1/2-like"/>
</dbReference>
<dbReference type="AlphaFoldDB" id="A0A1J8QLZ8"/>
<keyword evidence="4 9" id="KW-0812">Transmembrane</keyword>
<keyword evidence="7 9" id="KW-0472">Membrane</keyword>
<feature type="transmembrane region" description="Helical" evidence="9">
    <location>
        <begin position="368"/>
        <end position="387"/>
    </location>
</feature>
<evidence type="ECO:0000256" key="8">
    <source>
        <dbReference type="SAM" id="MobiDB-lite"/>
    </source>
</evidence>
<dbReference type="PANTHER" id="PTHR33281">
    <property type="entry name" value="UPF0187 PROTEIN YNEE"/>
    <property type="match status" value="1"/>
</dbReference>
<feature type="transmembrane region" description="Helical" evidence="9">
    <location>
        <begin position="68"/>
        <end position="87"/>
    </location>
</feature>
<gene>
    <name evidence="10" type="ORF">AZE42_10062</name>
</gene>
<dbReference type="Proteomes" id="UP000183567">
    <property type="component" value="Unassembled WGS sequence"/>
</dbReference>
<reference evidence="10 11" key="1">
    <citation type="submission" date="2016-03" db="EMBL/GenBank/DDBJ databases">
        <title>Comparative genomics of the ectomycorrhizal sister species Rhizopogon vinicolor and Rhizopogon vesiculosus (Basidiomycota: Boletales) reveals a divergence of the mating type B locus.</title>
        <authorList>
            <person name="Mujic A.B."/>
            <person name="Kuo A."/>
            <person name="Tritt A."/>
            <person name="Lipzen A."/>
            <person name="Chen C."/>
            <person name="Johnson J."/>
            <person name="Sharma A."/>
            <person name="Barry K."/>
            <person name="Grigoriev I.V."/>
            <person name="Spatafora J.W."/>
        </authorList>
    </citation>
    <scope>NUCLEOTIDE SEQUENCE [LARGE SCALE GENOMIC DNA]</scope>
    <source>
        <strain evidence="10 11">AM-OR11-056</strain>
    </source>
</reference>
<dbReference type="GO" id="GO:0005886">
    <property type="term" value="C:plasma membrane"/>
    <property type="evidence" value="ECO:0007669"/>
    <property type="project" value="UniProtKB-SubCell"/>
</dbReference>
<feature type="region of interest" description="Disordered" evidence="8">
    <location>
        <begin position="442"/>
        <end position="469"/>
    </location>
</feature>
<dbReference type="PANTHER" id="PTHR33281:SF19">
    <property type="entry name" value="VOLTAGE-DEPENDENT ANION CHANNEL-FORMING PROTEIN YNEE"/>
    <property type="match status" value="1"/>
</dbReference>
<keyword evidence="6" id="KW-0406">Ion transport</keyword>
<evidence type="ECO:0000256" key="6">
    <source>
        <dbReference type="ARBA" id="ARBA00023065"/>
    </source>
</evidence>
<evidence type="ECO:0000256" key="4">
    <source>
        <dbReference type="ARBA" id="ARBA00022692"/>
    </source>
</evidence>
<dbReference type="STRING" id="180088.A0A1J8QLZ8"/>